<proteinExistence type="predicted"/>
<dbReference type="EMBL" id="NIDE01000002">
    <property type="protein sequence ID" value="OWK45152.1"/>
    <property type="molecule type" value="Genomic_DNA"/>
</dbReference>
<dbReference type="RefSeq" id="WP_088252918.1">
    <property type="nucleotide sequence ID" value="NZ_NIDE01000002.1"/>
</dbReference>
<keyword evidence="2" id="KW-1185">Reference proteome</keyword>
<organism evidence="1 2">
    <name type="scientific">Fimbriiglobus ruber</name>
    <dbReference type="NCBI Taxonomy" id="1908690"/>
    <lineage>
        <taxon>Bacteria</taxon>
        <taxon>Pseudomonadati</taxon>
        <taxon>Planctomycetota</taxon>
        <taxon>Planctomycetia</taxon>
        <taxon>Gemmatales</taxon>
        <taxon>Gemmataceae</taxon>
        <taxon>Fimbriiglobus</taxon>
    </lineage>
</organism>
<dbReference type="AlphaFoldDB" id="A0A225DUS6"/>
<gene>
    <name evidence="1" type="ORF">FRUB_01483</name>
</gene>
<sequence length="82" mass="9122">MFVCQICSKVVPPRTPPVRVVLQRRPKRYSFRLHANVIYRPDSNGKIKEHKTNDPGGVGWETAREANACPDCAAEANRSSSG</sequence>
<evidence type="ECO:0000313" key="2">
    <source>
        <dbReference type="Proteomes" id="UP000214646"/>
    </source>
</evidence>
<reference evidence="2" key="1">
    <citation type="submission" date="2017-06" db="EMBL/GenBank/DDBJ databases">
        <title>Genome analysis of Fimbriiglobus ruber SP5, the first member of the order Planctomycetales with confirmed chitinolytic capability.</title>
        <authorList>
            <person name="Ravin N.V."/>
            <person name="Rakitin A.L."/>
            <person name="Ivanova A.A."/>
            <person name="Beletsky A.V."/>
            <person name="Kulichevskaya I.S."/>
            <person name="Mardanov A.V."/>
            <person name="Dedysh S.N."/>
        </authorList>
    </citation>
    <scope>NUCLEOTIDE SEQUENCE [LARGE SCALE GENOMIC DNA]</scope>
    <source>
        <strain evidence="2">SP5</strain>
    </source>
</reference>
<accession>A0A225DUS6</accession>
<evidence type="ECO:0000313" key="1">
    <source>
        <dbReference type="EMBL" id="OWK45152.1"/>
    </source>
</evidence>
<name>A0A225DUS6_9BACT</name>
<comment type="caution">
    <text evidence="1">The sequence shown here is derived from an EMBL/GenBank/DDBJ whole genome shotgun (WGS) entry which is preliminary data.</text>
</comment>
<protein>
    <submittedName>
        <fullName evidence="1">Uncharacterized protein</fullName>
    </submittedName>
</protein>
<dbReference type="Proteomes" id="UP000214646">
    <property type="component" value="Unassembled WGS sequence"/>
</dbReference>